<reference evidence="1" key="2">
    <citation type="journal article" date="2015" name="Data Brief">
        <title>Shoot transcriptome of the giant reed, Arundo donax.</title>
        <authorList>
            <person name="Barrero R.A."/>
            <person name="Guerrero F.D."/>
            <person name="Moolhuijzen P."/>
            <person name="Goolsby J.A."/>
            <person name="Tidwell J."/>
            <person name="Bellgard S.E."/>
            <person name="Bellgard M.I."/>
        </authorList>
    </citation>
    <scope>NUCLEOTIDE SEQUENCE</scope>
    <source>
        <tissue evidence="1">Shoot tissue taken approximately 20 cm above the soil surface</tissue>
    </source>
</reference>
<reference evidence="1" key="1">
    <citation type="submission" date="2014-09" db="EMBL/GenBank/DDBJ databases">
        <authorList>
            <person name="Magalhaes I.L.F."/>
            <person name="Oliveira U."/>
            <person name="Santos F.R."/>
            <person name="Vidigal T.H.D.A."/>
            <person name="Brescovit A.D."/>
            <person name="Santos A.J."/>
        </authorList>
    </citation>
    <scope>NUCLEOTIDE SEQUENCE</scope>
    <source>
        <tissue evidence="1">Shoot tissue taken approximately 20 cm above the soil surface</tissue>
    </source>
</reference>
<evidence type="ECO:0000313" key="1">
    <source>
        <dbReference type="EMBL" id="JAD44732.1"/>
    </source>
</evidence>
<dbReference type="EMBL" id="GBRH01253163">
    <property type="protein sequence ID" value="JAD44732.1"/>
    <property type="molecule type" value="Transcribed_RNA"/>
</dbReference>
<dbReference type="AlphaFoldDB" id="A0A0A9ACC6"/>
<proteinExistence type="predicted"/>
<organism evidence="1">
    <name type="scientific">Arundo donax</name>
    <name type="common">Giant reed</name>
    <name type="synonym">Donax arundinaceus</name>
    <dbReference type="NCBI Taxonomy" id="35708"/>
    <lineage>
        <taxon>Eukaryota</taxon>
        <taxon>Viridiplantae</taxon>
        <taxon>Streptophyta</taxon>
        <taxon>Embryophyta</taxon>
        <taxon>Tracheophyta</taxon>
        <taxon>Spermatophyta</taxon>
        <taxon>Magnoliopsida</taxon>
        <taxon>Liliopsida</taxon>
        <taxon>Poales</taxon>
        <taxon>Poaceae</taxon>
        <taxon>PACMAD clade</taxon>
        <taxon>Arundinoideae</taxon>
        <taxon>Arundineae</taxon>
        <taxon>Arundo</taxon>
    </lineage>
</organism>
<accession>A0A0A9ACC6</accession>
<protein>
    <submittedName>
        <fullName evidence="1">Uncharacterized protein</fullName>
    </submittedName>
</protein>
<sequence length="29" mass="3221">MAYYDLGRFAKLLPNVACIPCVFSGKNDN</sequence>
<name>A0A0A9ACC6_ARUDO</name>